<reference evidence="1 2" key="1">
    <citation type="journal article" date="2015" name="Genome Announc.">
        <title>Expanding the biotechnology potential of lactobacilli through comparative genomics of 213 strains and associated genera.</title>
        <authorList>
            <person name="Sun Z."/>
            <person name="Harris H.M."/>
            <person name="McCann A."/>
            <person name="Guo C."/>
            <person name="Argimon S."/>
            <person name="Zhang W."/>
            <person name="Yang X."/>
            <person name="Jeffery I.B."/>
            <person name="Cooney J.C."/>
            <person name="Kagawa T.F."/>
            <person name="Liu W."/>
            <person name="Song Y."/>
            <person name="Salvetti E."/>
            <person name="Wrobel A."/>
            <person name="Rasinkangas P."/>
            <person name="Parkhill J."/>
            <person name="Rea M.C."/>
            <person name="O'Sullivan O."/>
            <person name="Ritari J."/>
            <person name="Douillard F.P."/>
            <person name="Paul Ross R."/>
            <person name="Yang R."/>
            <person name="Briner A.E."/>
            <person name="Felis G.E."/>
            <person name="de Vos W.M."/>
            <person name="Barrangou R."/>
            <person name="Klaenhammer T.R."/>
            <person name="Caufield P.W."/>
            <person name="Cui Y."/>
            <person name="Zhang H."/>
            <person name="O'Toole P.W."/>
        </authorList>
    </citation>
    <scope>NUCLEOTIDE SEQUENCE [LARGE SCALE GENOMIC DNA]</scope>
    <source>
        <strain evidence="1 2">DSM 16634</strain>
    </source>
</reference>
<dbReference type="GO" id="GO:0000428">
    <property type="term" value="C:DNA-directed RNA polymerase complex"/>
    <property type="evidence" value="ECO:0007669"/>
    <property type="project" value="UniProtKB-KW"/>
</dbReference>
<dbReference type="STRING" id="1423724.FC32_GL000562"/>
<proteinExistence type="predicted"/>
<organism evidence="1 2">
    <name type="scientific">Ligilactobacillus apodemi DSM 16634 = JCM 16172</name>
    <dbReference type="NCBI Taxonomy" id="1423724"/>
    <lineage>
        <taxon>Bacteria</taxon>
        <taxon>Bacillati</taxon>
        <taxon>Bacillota</taxon>
        <taxon>Bacilli</taxon>
        <taxon>Lactobacillales</taxon>
        <taxon>Lactobacillaceae</taxon>
        <taxon>Ligilactobacillus</taxon>
    </lineage>
</organism>
<dbReference type="Gene3D" id="1.10.1740.10">
    <property type="match status" value="1"/>
</dbReference>
<keyword evidence="1" id="KW-0804">Transcription</keyword>
<sequence>MKYNDSLTDLLGYLQKEPNSLAFQIIFQKYRPMIITVIKKFNLTSHDTDDLFQEASLVCYQTACSFDPKKTATTYGAFFKLSLINHCRTLVRQENAQKREVQKHLTSLEGLLEVNGDTFSSKTKDPYELVQLHLLYEHLPQILSPLEYQVFCAKINCHNTDEVAQQLHLSRSQTYNALARCHQKITAWCQQ</sequence>
<dbReference type="GO" id="GO:0003700">
    <property type="term" value="F:DNA-binding transcription factor activity"/>
    <property type="evidence" value="ECO:0007669"/>
    <property type="project" value="InterPro"/>
</dbReference>
<keyword evidence="1" id="KW-0240">DNA-directed RNA polymerase</keyword>
<dbReference type="InterPro" id="IPR013325">
    <property type="entry name" value="RNA_pol_sigma_r2"/>
</dbReference>
<dbReference type="OrthoDB" id="1767844at2"/>
<dbReference type="eggNOG" id="COG1595">
    <property type="taxonomic scope" value="Bacteria"/>
</dbReference>
<dbReference type="InterPro" id="IPR014284">
    <property type="entry name" value="RNA_pol_sigma-70_dom"/>
</dbReference>
<comment type="caution">
    <text evidence="1">The sequence shown here is derived from an EMBL/GenBank/DDBJ whole genome shotgun (WGS) entry which is preliminary data.</text>
</comment>
<evidence type="ECO:0000313" key="2">
    <source>
        <dbReference type="Proteomes" id="UP000051324"/>
    </source>
</evidence>
<gene>
    <name evidence="1" type="ORF">FC32_GL000562</name>
</gene>
<dbReference type="AlphaFoldDB" id="A0A0R1TPD1"/>
<dbReference type="PATRIC" id="fig|1423724.4.peg.598"/>
<keyword evidence="2" id="KW-1185">Reference proteome</keyword>
<evidence type="ECO:0000313" key="1">
    <source>
        <dbReference type="EMBL" id="KRL83313.1"/>
    </source>
</evidence>
<dbReference type="NCBIfam" id="TIGR02937">
    <property type="entry name" value="sigma70-ECF"/>
    <property type="match status" value="1"/>
</dbReference>
<dbReference type="SUPFAM" id="SSF88946">
    <property type="entry name" value="Sigma2 domain of RNA polymerase sigma factors"/>
    <property type="match status" value="1"/>
</dbReference>
<name>A0A0R1TPD1_9LACO</name>
<dbReference type="EMBL" id="AZFT01000053">
    <property type="protein sequence ID" value="KRL83313.1"/>
    <property type="molecule type" value="Genomic_DNA"/>
</dbReference>
<accession>A0A0R1TPD1</accession>
<dbReference type="Proteomes" id="UP000051324">
    <property type="component" value="Unassembled WGS sequence"/>
</dbReference>
<protein>
    <submittedName>
        <fullName evidence="1">DNA-directed RNA polymerase sigma factor</fullName>
    </submittedName>
</protein>
<dbReference type="RefSeq" id="WP_025086448.1">
    <property type="nucleotide sequence ID" value="NZ_AZFT01000053.1"/>
</dbReference>
<dbReference type="GO" id="GO:0006352">
    <property type="term" value="P:DNA-templated transcription initiation"/>
    <property type="evidence" value="ECO:0007669"/>
    <property type="project" value="InterPro"/>
</dbReference>